<protein>
    <submittedName>
        <fullName evidence="1">Pattern-formation protein/guanine nucleotide exchange factor</fullName>
    </submittedName>
</protein>
<accession>A0A0R0M3K1</accession>
<keyword evidence="2" id="KW-1185">Reference proteome</keyword>
<evidence type="ECO:0000313" key="2">
    <source>
        <dbReference type="Proteomes" id="UP000051530"/>
    </source>
</evidence>
<name>A0A0R0M3K1_9MICR</name>
<dbReference type="Proteomes" id="UP000051530">
    <property type="component" value="Unassembled WGS sequence"/>
</dbReference>
<proteinExistence type="predicted"/>
<gene>
    <name evidence="1" type="ORF">M153_7060004130</name>
</gene>
<reference evidence="1 2" key="1">
    <citation type="submission" date="2015-07" db="EMBL/GenBank/DDBJ databases">
        <title>The genome of Pseudoloma neurophilia, a relevant intracellular parasite of the zebrafish.</title>
        <authorList>
            <person name="Ndikumana S."/>
            <person name="Pelin A."/>
            <person name="Sanders J."/>
            <person name="Corradi N."/>
        </authorList>
    </citation>
    <scope>NUCLEOTIDE SEQUENCE [LARGE SCALE GENOMIC DNA]</scope>
    <source>
        <strain evidence="1 2">MK1</strain>
    </source>
</reference>
<comment type="caution">
    <text evidence="1">The sequence shown here is derived from an EMBL/GenBank/DDBJ whole genome shotgun (WGS) entry which is preliminary data.</text>
</comment>
<sequence>MLNILKILTNLSTYPFTTSEFLQKKKKISLNHIEILTRKSIYDLLFSFLKTSRYKNLEMKVVLDQIPLFIQFLNEEHSFYNQPEIEKILINLADQILSFLYENDPYITQALVSHFTALFEIIRFYLKNLNKVEEGVCPSNLIGMNIKNLNKVEEGVCPSNLIGMNIKNLNKVEEGVCPSN</sequence>
<dbReference type="EMBL" id="LGUB01000270">
    <property type="protein sequence ID" value="KRH93633.1"/>
    <property type="molecule type" value="Genomic_DNA"/>
</dbReference>
<evidence type="ECO:0000313" key="1">
    <source>
        <dbReference type="EMBL" id="KRH93633.1"/>
    </source>
</evidence>
<dbReference type="VEuPathDB" id="MicrosporidiaDB:M153_7060004130"/>
<feature type="non-terminal residue" evidence="1">
    <location>
        <position position="180"/>
    </location>
</feature>
<organism evidence="1 2">
    <name type="scientific">Pseudoloma neurophilia</name>
    <dbReference type="NCBI Taxonomy" id="146866"/>
    <lineage>
        <taxon>Eukaryota</taxon>
        <taxon>Fungi</taxon>
        <taxon>Fungi incertae sedis</taxon>
        <taxon>Microsporidia</taxon>
        <taxon>Pseudoloma</taxon>
    </lineage>
</organism>
<dbReference type="AlphaFoldDB" id="A0A0R0M3K1"/>